<proteinExistence type="predicted"/>
<name>A0A7W9LVZ3_9ACTN</name>
<keyword evidence="3" id="KW-1185">Reference proteome</keyword>
<organism evidence="2 3">
    <name type="scientific">Streptomyces caelestis</name>
    <dbReference type="NCBI Taxonomy" id="36816"/>
    <lineage>
        <taxon>Bacteria</taxon>
        <taxon>Bacillati</taxon>
        <taxon>Actinomycetota</taxon>
        <taxon>Actinomycetes</taxon>
        <taxon>Kitasatosporales</taxon>
        <taxon>Streptomycetaceae</taxon>
        <taxon>Streptomyces</taxon>
    </lineage>
</organism>
<reference evidence="2 3" key="1">
    <citation type="submission" date="2020-08" db="EMBL/GenBank/DDBJ databases">
        <title>Sequencing the genomes of 1000 actinobacteria strains.</title>
        <authorList>
            <person name="Klenk H.-P."/>
        </authorList>
    </citation>
    <scope>NUCLEOTIDE SEQUENCE [LARGE SCALE GENOMIC DNA]</scope>
    <source>
        <strain evidence="2 3">DSM 40084</strain>
    </source>
</reference>
<dbReference type="RefSeq" id="WP_184989440.1">
    <property type="nucleotide sequence ID" value="NZ_JACHNE010000001.1"/>
</dbReference>
<gene>
    <name evidence="2" type="ORF">HDA41_006037</name>
</gene>
<dbReference type="Proteomes" id="UP000590647">
    <property type="component" value="Unassembled WGS sequence"/>
</dbReference>
<sequence length="505" mass="53945">MPASSSAAEPVTDQVAQADAMLCADRQFGDSAAIDERNLARFRLGLTMLARHDGEAAEVLRTTATAAVERLRPLLYDPVLRNCFEVDLARLESGRLGRSSFGASMGGCTAVLAADASSPTGPCEALVRPHRRAWPGLGDAWVLTEPAPHGGSQEMLAGRLMELYRGALGDSRAAGPIDPTDDIRAVLQEGAELLATLLPATGAGVLGHVTMVGFTHRESEEGPLQSMSGGDPLPSTVLLAPERCTSPWLAAESLLHEGAHLKLFDALRTGSVVRNATERVPIPWRIGSWTVIRVFVALHFYVHLLVFRAAAATAGEAVRERFGPPPSVEDLDEPSPGTPAARSGQYRTSAERARYLAECVLSLPEQALTENGHRFARWLLTALRLVDDDAPRPHDRAAAATLRAEPWQPPEVPPGAALQRITPVDACALPGLGQLVVSPARSARMHWLNARSWAVYSLCDGRDFGSVRTAYARVAGLPAGSKEVGRQVSDSVRRLVAAGLVTHDV</sequence>
<dbReference type="AlphaFoldDB" id="A0A7W9LVZ3"/>
<dbReference type="NCBIfam" id="TIGR04267">
    <property type="entry name" value="mod_HExxH"/>
    <property type="match status" value="1"/>
</dbReference>
<accession>A0A7W9LVZ3</accession>
<evidence type="ECO:0000256" key="1">
    <source>
        <dbReference type="SAM" id="MobiDB-lite"/>
    </source>
</evidence>
<dbReference type="InterPro" id="IPR026337">
    <property type="entry name" value="AKG_HExxH"/>
</dbReference>
<protein>
    <recommendedName>
        <fullName evidence="4">HEXXH motif domain-containing protein</fullName>
    </recommendedName>
</protein>
<comment type="caution">
    <text evidence="2">The sequence shown here is derived from an EMBL/GenBank/DDBJ whole genome shotgun (WGS) entry which is preliminary data.</text>
</comment>
<evidence type="ECO:0008006" key="4">
    <source>
        <dbReference type="Google" id="ProtNLM"/>
    </source>
</evidence>
<evidence type="ECO:0000313" key="2">
    <source>
        <dbReference type="EMBL" id="MBB5798073.1"/>
    </source>
</evidence>
<dbReference type="EMBL" id="JACHNE010000001">
    <property type="protein sequence ID" value="MBB5798073.1"/>
    <property type="molecule type" value="Genomic_DNA"/>
</dbReference>
<feature type="region of interest" description="Disordered" evidence="1">
    <location>
        <begin position="321"/>
        <end position="346"/>
    </location>
</feature>
<evidence type="ECO:0000313" key="3">
    <source>
        <dbReference type="Proteomes" id="UP000590647"/>
    </source>
</evidence>